<gene>
    <name evidence="2" type="ORF">PXEA_LOCUS6080</name>
</gene>
<reference evidence="2" key="1">
    <citation type="submission" date="2018-11" db="EMBL/GenBank/DDBJ databases">
        <authorList>
            <consortium name="Pathogen Informatics"/>
        </authorList>
    </citation>
    <scope>NUCLEOTIDE SEQUENCE</scope>
</reference>
<protein>
    <submittedName>
        <fullName evidence="2">Uncharacterized protein</fullName>
    </submittedName>
</protein>
<proteinExistence type="predicted"/>
<dbReference type="Proteomes" id="UP000784294">
    <property type="component" value="Unassembled WGS sequence"/>
</dbReference>
<sequence>MHAISEFQTNYFCQANSTTNSTTMLDHTTNALSTNGSSFYQGFLDSAKIDDGIFPSITTKATYTSPTTSMKSNVQQLFNITPNPPLLSEHIQLLVQSDLQRSLESADSKQGQYQRGTKTGVGIKDNRGIPFVDSMASHVLRQSRNSGIDADRMAPLSVFELNKTLPSNFRKHEELVKAAVAAQLRAAVVASDYPRNVTNANGVVNGLSTKPQSDMVSTRGAEDIKSLKAVKWSNERVSNLSSLPFPHKIYEPVINNTWSSSNSNLLITQELALSTAPTATATVAVLAGTTAGKTAVTLGPLVGVDSAEAVEGLVTTNCHRDVAVLYLLLMLGTVWMAVYLLNFTKT</sequence>
<keyword evidence="3" id="KW-1185">Reference proteome</keyword>
<keyword evidence="1" id="KW-0472">Membrane</keyword>
<evidence type="ECO:0000313" key="3">
    <source>
        <dbReference type="Proteomes" id="UP000784294"/>
    </source>
</evidence>
<evidence type="ECO:0000256" key="1">
    <source>
        <dbReference type="SAM" id="Phobius"/>
    </source>
</evidence>
<evidence type="ECO:0000313" key="2">
    <source>
        <dbReference type="EMBL" id="VEL12640.1"/>
    </source>
</evidence>
<feature type="transmembrane region" description="Helical" evidence="1">
    <location>
        <begin position="323"/>
        <end position="341"/>
    </location>
</feature>
<keyword evidence="1" id="KW-1133">Transmembrane helix</keyword>
<keyword evidence="1" id="KW-0812">Transmembrane</keyword>
<name>A0A448WIJ9_9PLAT</name>
<comment type="caution">
    <text evidence="2">The sequence shown here is derived from an EMBL/GenBank/DDBJ whole genome shotgun (WGS) entry which is preliminary data.</text>
</comment>
<accession>A0A448WIJ9</accession>
<dbReference type="AlphaFoldDB" id="A0A448WIJ9"/>
<dbReference type="EMBL" id="CAAALY010015365">
    <property type="protein sequence ID" value="VEL12640.1"/>
    <property type="molecule type" value="Genomic_DNA"/>
</dbReference>
<organism evidence="2 3">
    <name type="scientific">Protopolystoma xenopodis</name>
    <dbReference type="NCBI Taxonomy" id="117903"/>
    <lineage>
        <taxon>Eukaryota</taxon>
        <taxon>Metazoa</taxon>
        <taxon>Spiralia</taxon>
        <taxon>Lophotrochozoa</taxon>
        <taxon>Platyhelminthes</taxon>
        <taxon>Monogenea</taxon>
        <taxon>Polyopisthocotylea</taxon>
        <taxon>Polystomatidea</taxon>
        <taxon>Polystomatidae</taxon>
        <taxon>Protopolystoma</taxon>
    </lineage>
</organism>